<dbReference type="EMBL" id="BORB01000012">
    <property type="protein sequence ID" value="GIN57451.1"/>
    <property type="molecule type" value="Genomic_DNA"/>
</dbReference>
<dbReference type="SUPFAM" id="SSF55729">
    <property type="entry name" value="Acyl-CoA N-acyltransferases (Nat)"/>
    <property type="match status" value="1"/>
</dbReference>
<keyword evidence="3" id="KW-1185">Reference proteome</keyword>
<name>A0ABQ4KJ17_9BACI</name>
<accession>A0ABQ4KJ17</accession>
<dbReference type="RefSeq" id="WP_212966125.1">
    <property type="nucleotide sequence ID" value="NZ_BORB01000012.1"/>
</dbReference>
<dbReference type="InterPro" id="IPR039143">
    <property type="entry name" value="GNPNAT1-like"/>
</dbReference>
<evidence type="ECO:0000313" key="3">
    <source>
        <dbReference type="Proteomes" id="UP000679950"/>
    </source>
</evidence>
<comment type="caution">
    <text evidence="2">The sequence shown here is derived from an EMBL/GenBank/DDBJ whole genome shotgun (WGS) entry which is preliminary data.</text>
</comment>
<evidence type="ECO:0000313" key="2">
    <source>
        <dbReference type="EMBL" id="GIN57451.1"/>
    </source>
</evidence>
<dbReference type="CDD" id="cd04301">
    <property type="entry name" value="NAT_SF"/>
    <property type="match status" value="1"/>
</dbReference>
<feature type="domain" description="N-acetyltransferase" evidence="1">
    <location>
        <begin position="2"/>
        <end position="141"/>
    </location>
</feature>
<gene>
    <name evidence="2" type="ORF">J8TS2_17700</name>
</gene>
<evidence type="ECO:0000259" key="1">
    <source>
        <dbReference type="PROSITE" id="PS51186"/>
    </source>
</evidence>
<dbReference type="InterPro" id="IPR000182">
    <property type="entry name" value="GNAT_dom"/>
</dbReference>
<sequence>MQAVQTTTEQQLEDAFYIRKKVFVEEQKVPLELEIDEFENESAHFVLYDQDEPIGAGRFRTIDKIGKVERICIMPSYRGMGAGKIIMQTIEHFAKDNKIQQLKLHAQTYAIPFYEKLGYKVCSEEFMDAGIPHKTMIKQVNEEKTLLD</sequence>
<organism evidence="2 3">
    <name type="scientific">Lederbergia ruris</name>
    <dbReference type="NCBI Taxonomy" id="217495"/>
    <lineage>
        <taxon>Bacteria</taxon>
        <taxon>Bacillati</taxon>
        <taxon>Bacillota</taxon>
        <taxon>Bacilli</taxon>
        <taxon>Bacillales</taxon>
        <taxon>Bacillaceae</taxon>
        <taxon>Lederbergia</taxon>
    </lineage>
</organism>
<protein>
    <submittedName>
        <fullName evidence="2">N-acetyltransferase</fullName>
    </submittedName>
</protein>
<dbReference type="PROSITE" id="PS51186">
    <property type="entry name" value="GNAT"/>
    <property type="match status" value="1"/>
</dbReference>
<reference evidence="2 3" key="1">
    <citation type="submission" date="2021-03" db="EMBL/GenBank/DDBJ databases">
        <title>Antimicrobial resistance genes in bacteria isolated from Japanese honey, and their potential for conferring macrolide and lincosamide resistance in the American foulbrood pathogen Paenibacillus larvae.</title>
        <authorList>
            <person name="Okamoto M."/>
            <person name="Kumagai M."/>
            <person name="Kanamori H."/>
            <person name="Takamatsu D."/>
        </authorList>
    </citation>
    <scope>NUCLEOTIDE SEQUENCE [LARGE SCALE GENOMIC DNA]</scope>
    <source>
        <strain evidence="2 3">J8TS2</strain>
    </source>
</reference>
<dbReference type="PANTHER" id="PTHR13355">
    <property type="entry name" value="GLUCOSAMINE 6-PHOSPHATE N-ACETYLTRANSFERASE"/>
    <property type="match status" value="1"/>
</dbReference>
<dbReference type="Pfam" id="PF13673">
    <property type="entry name" value="Acetyltransf_10"/>
    <property type="match status" value="1"/>
</dbReference>
<dbReference type="Proteomes" id="UP000679950">
    <property type="component" value="Unassembled WGS sequence"/>
</dbReference>
<dbReference type="PANTHER" id="PTHR13355:SF11">
    <property type="entry name" value="GLUCOSAMINE 6-PHOSPHATE N-ACETYLTRANSFERASE"/>
    <property type="match status" value="1"/>
</dbReference>
<proteinExistence type="predicted"/>
<dbReference type="Gene3D" id="3.40.630.30">
    <property type="match status" value="1"/>
</dbReference>
<dbReference type="InterPro" id="IPR016181">
    <property type="entry name" value="Acyl_CoA_acyltransferase"/>
</dbReference>